<dbReference type="Pfam" id="PF16198">
    <property type="entry name" value="TruB_C_2"/>
    <property type="match status" value="1"/>
</dbReference>
<evidence type="ECO:0000259" key="6">
    <source>
        <dbReference type="Pfam" id="PF01509"/>
    </source>
</evidence>
<protein>
    <recommendedName>
        <fullName evidence="5">tRNA pseudouridine synthase B</fullName>
        <ecNumber evidence="5">5.4.99.25</ecNumber>
    </recommendedName>
    <alternativeName>
        <fullName evidence="5">tRNA pseudouridine(55) synthase</fullName>
        <shortName evidence="5">Psi55 synthase</shortName>
    </alternativeName>
    <alternativeName>
        <fullName evidence="5">tRNA pseudouridylate synthase</fullName>
    </alternativeName>
    <alternativeName>
        <fullName evidence="5">tRNA-uridine isomerase</fullName>
    </alternativeName>
</protein>
<dbReference type="GO" id="GO:0031119">
    <property type="term" value="P:tRNA pseudouridine synthesis"/>
    <property type="evidence" value="ECO:0007669"/>
    <property type="project" value="UniProtKB-UniRule"/>
</dbReference>
<evidence type="ECO:0000313" key="9">
    <source>
        <dbReference type="Proteomes" id="UP000177006"/>
    </source>
</evidence>
<dbReference type="STRING" id="1797457.A2160_05095"/>
<name>A0A1F5E6H8_9BACT</name>
<dbReference type="NCBIfam" id="TIGR00431">
    <property type="entry name" value="TruB"/>
    <property type="match status" value="1"/>
</dbReference>
<evidence type="ECO:0000256" key="4">
    <source>
        <dbReference type="ARBA" id="ARBA00023235"/>
    </source>
</evidence>
<dbReference type="HAMAP" id="MF_01080">
    <property type="entry name" value="TruB_bact"/>
    <property type="match status" value="1"/>
</dbReference>
<keyword evidence="4 5" id="KW-0413">Isomerase</keyword>
<dbReference type="EC" id="5.4.99.25" evidence="5"/>
<accession>A0A1F5E6H8</accession>
<evidence type="ECO:0000256" key="2">
    <source>
        <dbReference type="ARBA" id="ARBA00005642"/>
    </source>
</evidence>
<dbReference type="CDD" id="cd02573">
    <property type="entry name" value="PseudoU_synth_EcTruB"/>
    <property type="match status" value="1"/>
</dbReference>
<evidence type="ECO:0000256" key="5">
    <source>
        <dbReference type="HAMAP-Rule" id="MF_01080"/>
    </source>
</evidence>
<dbReference type="Gene3D" id="3.30.2350.10">
    <property type="entry name" value="Pseudouridine synthase"/>
    <property type="match status" value="1"/>
</dbReference>
<dbReference type="InterPro" id="IPR002501">
    <property type="entry name" value="PsdUridine_synth_N"/>
</dbReference>
<evidence type="ECO:0000259" key="7">
    <source>
        <dbReference type="Pfam" id="PF16198"/>
    </source>
</evidence>
<sequence length="216" mass="24141">MQLKDHLFAVYKPKGPTSHDIINRLRKITGEKRIGHAGTLDPLASGVLVVGVGREATKQLAQIVAKEKEYLATIYLGFNSTTDDEAGKKIKVEASTFPTIESVKQALKQFLGQISQTPPNFSAVKVQGQEAYKLAYKGKNFTLKPKLVEAKQIELLEYKWPFLKLKIVTGPGFYIRSLARDLGEKLKTGGYISELERIRVGNFTKEKAVRLEKVYS</sequence>
<evidence type="ECO:0000313" key="8">
    <source>
        <dbReference type="EMBL" id="OGD63002.1"/>
    </source>
</evidence>
<dbReference type="InterPro" id="IPR020103">
    <property type="entry name" value="PsdUridine_synth_cat_dom_sf"/>
</dbReference>
<reference evidence="8 9" key="1">
    <citation type="journal article" date="2016" name="Nat. Commun.">
        <title>Thousands of microbial genomes shed light on interconnected biogeochemical processes in an aquifer system.</title>
        <authorList>
            <person name="Anantharaman K."/>
            <person name="Brown C.T."/>
            <person name="Hug L.A."/>
            <person name="Sharon I."/>
            <person name="Castelle C.J."/>
            <person name="Probst A.J."/>
            <person name="Thomas B.C."/>
            <person name="Singh A."/>
            <person name="Wilkins M.J."/>
            <person name="Karaoz U."/>
            <person name="Brodie E.L."/>
            <person name="Williams K.H."/>
            <person name="Hubbard S.S."/>
            <person name="Banfield J.F."/>
        </authorList>
    </citation>
    <scope>NUCLEOTIDE SEQUENCE [LARGE SCALE GENOMIC DNA]</scope>
</reference>
<evidence type="ECO:0000256" key="3">
    <source>
        <dbReference type="ARBA" id="ARBA00022694"/>
    </source>
</evidence>
<dbReference type="EMBL" id="MEZK01000013">
    <property type="protein sequence ID" value="OGD63002.1"/>
    <property type="molecule type" value="Genomic_DNA"/>
</dbReference>
<comment type="similarity">
    <text evidence="2 5">Belongs to the pseudouridine synthase TruB family. Type 1 subfamily.</text>
</comment>
<dbReference type="GO" id="GO:0003723">
    <property type="term" value="F:RNA binding"/>
    <property type="evidence" value="ECO:0007669"/>
    <property type="project" value="InterPro"/>
</dbReference>
<dbReference type="AlphaFoldDB" id="A0A1F5E6H8"/>
<dbReference type="SUPFAM" id="SSF55120">
    <property type="entry name" value="Pseudouridine synthase"/>
    <property type="match status" value="1"/>
</dbReference>
<dbReference type="GO" id="GO:0160148">
    <property type="term" value="F:tRNA pseudouridine(55) synthase activity"/>
    <property type="evidence" value="ECO:0007669"/>
    <property type="project" value="UniProtKB-EC"/>
</dbReference>
<organism evidence="8 9">
    <name type="scientific">Candidatus Beckwithbacteria bacterium RBG_13_42_9</name>
    <dbReference type="NCBI Taxonomy" id="1797457"/>
    <lineage>
        <taxon>Bacteria</taxon>
        <taxon>Candidatus Beckwithiibacteriota</taxon>
    </lineage>
</organism>
<dbReference type="PANTHER" id="PTHR13767:SF2">
    <property type="entry name" value="PSEUDOURIDYLATE SYNTHASE TRUB1"/>
    <property type="match status" value="1"/>
</dbReference>
<dbReference type="GO" id="GO:1990481">
    <property type="term" value="P:mRNA pseudouridine synthesis"/>
    <property type="evidence" value="ECO:0007669"/>
    <property type="project" value="TreeGrafter"/>
</dbReference>
<keyword evidence="3 5" id="KW-0819">tRNA processing</keyword>
<comment type="function">
    <text evidence="5">Responsible for synthesis of pseudouridine from uracil-55 in the psi GC loop of transfer RNAs.</text>
</comment>
<dbReference type="PANTHER" id="PTHR13767">
    <property type="entry name" value="TRNA-PSEUDOURIDINE SYNTHASE"/>
    <property type="match status" value="1"/>
</dbReference>
<comment type="caution">
    <text evidence="8">The sequence shown here is derived from an EMBL/GenBank/DDBJ whole genome shotgun (WGS) entry which is preliminary data.</text>
</comment>
<dbReference type="Pfam" id="PF01509">
    <property type="entry name" value="TruB_N"/>
    <property type="match status" value="1"/>
</dbReference>
<feature type="active site" description="Nucleophile" evidence="5">
    <location>
        <position position="41"/>
    </location>
</feature>
<comment type="catalytic activity">
    <reaction evidence="1 5">
        <text>uridine(55) in tRNA = pseudouridine(55) in tRNA</text>
        <dbReference type="Rhea" id="RHEA:42532"/>
        <dbReference type="Rhea" id="RHEA-COMP:10101"/>
        <dbReference type="Rhea" id="RHEA-COMP:10102"/>
        <dbReference type="ChEBI" id="CHEBI:65314"/>
        <dbReference type="ChEBI" id="CHEBI:65315"/>
        <dbReference type="EC" id="5.4.99.25"/>
    </reaction>
</comment>
<feature type="domain" description="Pseudouridine synthase II N-terminal" evidence="6">
    <location>
        <begin position="26"/>
        <end position="175"/>
    </location>
</feature>
<feature type="domain" description="tRNA pseudouridylate synthase B C-terminal" evidence="7">
    <location>
        <begin position="176"/>
        <end position="214"/>
    </location>
</feature>
<evidence type="ECO:0000256" key="1">
    <source>
        <dbReference type="ARBA" id="ARBA00000385"/>
    </source>
</evidence>
<dbReference type="Proteomes" id="UP000177006">
    <property type="component" value="Unassembled WGS sequence"/>
</dbReference>
<gene>
    <name evidence="5" type="primary">truB</name>
    <name evidence="8" type="ORF">A2160_05095</name>
</gene>
<dbReference type="InterPro" id="IPR014780">
    <property type="entry name" value="tRNA_psdUridine_synth_TruB"/>
</dbReference>
<proteinExistence type="inferred from homology"/>
<dbReference type="InterPro" id="IPR032819">
    <property type="entry name" value="TruB_C"/>
</dbReference>